<comment type="caution">
    <text evidence="1">The sequence shown here is derived from an EMBL/GenBank/DDBJ whole genome shotgun (WGS) entry which is preliminary data.</text>
</comment>
<dbReference type="Proteomes" id="UP001179361">
    <property type="component" value="Unassembled WGS sequence"/>
</dbReference>
<protein>
    <submittedName>
        <fullName evidence="1">Uncharacterized protein</fullName>
    </submittedName>
</protein>
<reference evidence="1" key="1">
    <citation type="submission" date="2021-11" db="EMBL/GenBank/DDBJ databases">
        <title>The complete genome of Massilia sp sp. G4R7.</title>
        <authorList>
            <person name="Liu L."/>
            <person name="Yue J."/>
            <person name="Yuan J."/>
            <person name="Yang F."/>
            <person name="Li L."/>
        </authorList>
    </citation>
    <scope>NUCLEOTIDE SEQUENCE</scope>
    <source>
        <strain evidence="1">G4R7</strain>
    </source>
</reference>
<evidence type="ECO:0000313" key="1">
    <source>
        <dbReference type="EMBL" id="MCD2518427.1"/>
    </source>
</evidence>
<sequence>MVWLYRHHAADDIIAFDDATGRWEPAPEEGAPPAGAMTLVQRIGEPLRGSYTIEDGRRYCCYWTAGEELVFREPSGRRFSLFRRDARGRIVDLMPSVSADLIDAVHGDGSPLPNMSTFSLRDCFTPAPLIEVTYDSGKYLLLYSVSLFTYVPDEDLGDWDFFVALRRAIDELKLVARVHALGVDMPPEELAGWGIVAAPTGAACPAPGWYIAAERIALRCRPAAGERLPDIDGDRGLWVWVGAGA</sequence>
<accession>A0ABS8Q9K9</accession>
<proteinExistence type="predicted"/>
<gene>
    <name evidence="1" type="ORF">LQ564_19175</name>
</gene>
<dbReference type="EMBL" id="JAJNOC010000007">
    <property type="protein sequence ID" value="MCD2518427.1"/>
    <property type="molecule type" value="Genomic_DNA"/>
</dbReference>
<name>A0ABS8Q9K9_9BURK</name>
<keyword evidence="2" id="KW-1185">Reference proteome</keyword>
<dbReference type="RefSeq" id="WP_231059714.1">
    <property type="nucleotide sequence ID" value="NZ_JAJNOC010000007.1"/>
</dbReference>
<evidence type="ECO:0000313" key="2">
    <source>
        <dbReference type="Proteomes" id="UP001179361"/>
    </source>
</evidence>
<organism evidence="1 2">
    <name type="scientific">Massilia phyllostachyos</name>
    <dbReference type="NCBI Taxonomy" id="2898585"/>
    <lineage>
        <taxon>Bacteria</taxon>
        <taxon>Pseudomonadati</taxon>
        <taxon>Pseudomonadota</taxon>
        <taxon>Betaproteobacteria</taxon>
        <taxon>Burkholderiales</taxon>
        <taxon>Oxalobacteraceae</taxon>
        <taxon>Telluria group</taxon>
        <taxon>Massilia</taxon>
    </lineage>
</organism>